<dbReference type="Gene3D" id="1.10.10.1450">
    <property type="match status" value="1"/>
</dbReference>
<gene>
    <name evidence="2" type="ORF">WMSIL1_LOCUS3661</name>
</gene>
<feature type="domain" description="Mos1 transposase HTH" evidence="1">
    <location>
        <begin position="6"/>
        <end position="28"/>
    </location>
</feature>
<evidence type="ECO:0000259" key="1">
    <source>
        <dbReference type="Pfam" id="PF17906"/>
    </source>
</evidence>
<protein>
    <recommendedName>
        <fullName evidence="1">Mos1 transposase HTH domain-containing protein</fullName>
    </recommendedName>
</protein>
<accession>A0A564Y9J1</accession>
<dbReference type="AlphaFoldDB" id="A0A564Y9J1"/>
<dbReference type="InterPro" id="IPR041426">
    <property type="entry name" value="Mos1_HTH"/>
</dbReference>
<sequence>MSTPIKEHIRHILLFEFHKGNTASSATKHSKTLMEMMLWMKRLAEGSFHLQVSKRITSA</sequence>
<dbReference type="EMBL" id="CABIJS010000111">
    <property type="protein sequence ID" value="VUZ43194.1"/>
    <property type="molecule type" value="Genomic_DNA"/>
</dbReference>
<organism evidence="2 3">
    <name type="scientific">Hymenolepis diminuta</name>
    <name type="common">Rat tapeworm</name>
    <dbReference type="NCBI Taxonomy" id="6216"/>
    <lineage>
        <taxon>Eukaryota</taxon>
        <taxon>Metazoa</taxon>
        <taxon>Spiralia</taxon>
        <taxon>Lophotrochozoa</taxon>
        <taxon>Platyhelminthes</taxon>
        <taxon>Cestoda</taxon>
        <taxon>Eucestoda</taxon>
        <taxon>Cyclophyllidea</taxon>
        <taxon>Hymenolepididae</taxon>
        <taxon>Hymenolepis</taxon>
    </lineage>
</organism>
<name>A0A564Y9J1_HYMDI</name>
<evidence type="ECO:0000313" key="3">
    <source>
        <dbReference type="Proteomes" id="UP000321570"/>
    </source>
</evidence>
<proteinExistence type="predicted"/>
<reference evidence="2 3" key="1">
    <citation type="submission" date="2019-07" db="EMBL/GenBank/DDBJ databases">
        <authorList>
            <person name="Jastrzebski P J."/>
            <person name="Paukszto L."/>
            <person name="Jastrzebski P J."/>
        </authorList>
    </citation>
    <scope>NUCLEOTIDE SEQUENCE [LARGE SCALE GENOMIC DNA]</scope>
    <source>
        <strain evidence="2 3">WMS-il1</strain>
    </source>
</reference>
<keyword evidence="3" id="KW-1185">Reference proteome</keyword>
<dbReference type="Pfam" id="PF17906">
    <property type="entry name" value="HTH_48"/>
    <property type="match status" value="1"/>
</dbReference>
<dbReference type="Proteomes" id="UP000321570">
    <property type="component" value="Unassembled WGS sequence"/>
</dbReference>
<evidence type="ECO:0000313" key="2">
    <source>
        <dbReference type="EMBL" id="VUZ43194.1"/>
    </source>
</evidence>